<protein>
    <submittedName>
        <fullName evidence="2">Uncharacterized protein</fullName>
    </submittedName>
</protein>
<dbReference type="AlphaFoldDB" id="A0A7U9HDI9"/>
<feature type="region of interest" description="Disordered" evidence="1">
    <location>
        <begin position="19"/>
        <end position="51"/>
    </location>
</feature>
<organism evidence="2 3">
    <name type="scientific">Streptomyces lividans 1326</name>
    <dbReference type="NCBI Taxonomy" id="1200984"/>
    <lineage>
        <taxon>Bacteria</taxon>
        <taxon>Bacillati</taxon>
        <taxon>Actinomycetota</taxon>
        <taxon>Actinomycetes</taxon>
        <taxon>Kitasatosporales</taxon>
        <taxon>Streptomycetaceae</taxon>
        <taxon>Streptomyces</taxon>
    </lineage>
</organism>
<proteinExistence type="predicted"/>
<evidence type="ECO:0000256" key="1">
    <source>
        <dbReference type="SAM" id="MobiDB-lite"/>
    </source>
</evidence>
<name>A0A7U9HDI9_STRLI</name>
<dbReference type="EMBL" id="CM001889">
    <property type="protein sequence ID" value="EOY48761.1"/>
    <property type="molecule type" value="Genomic_DNA"/>
</dbReference>
<reference evidence="3" key="1">
    <citation type="journal article" date="2013" name="Genome Biol. Evol.">
        <title>The genome sequence of Streptomyces lividans 66 reveals a novel tRNA-dependent peptide biosynthetic system within a metal-related genomic island.</title>
        <authorList>
            <person name="Cruz-Morales P."/>
            <person name="Vijgenboom E."/>
            <person name="Iruegas-Bocardo F."/>
            <person name="Girard G."/>
            <person name="Yanez-Guerra L.A."/>
            <person name="Ramos-Aboites H.E."/>
            <person name="Pernodet J.L."/>
            <person name="Anne J."/>
            <person name="van Wezel G.P."/>
            <person name="Barona-Gomez F."/>
        </authorList>
    </citation>
    <scope>NUCLEOTIDE SEQUENCE [LARGE SCALE GENOMIC DNA]</scope>
    <source>
        <strain evidence="3">1326</strain>
    </source>
</reference>
<dbReference type="Proteomes" id="UP000014062">
    <property type="component" value="Chromosome"/>
</dbReference>
<evidence type="ECO:0000313" key="3">
    <source>
        <dbReference type="Proteomes" id="UP000014062"/>
    </source>
</evidence>
<sequence>MASETVAVQAKGAEQIGSRALATQQLGRGNKDQQPRRRVVPGVELCPASPL</sequence>
<accession>A0A7U9HDI9</accession>
<evidence type="ECO:0000313" key="2">
    <source>
        <dbReference type="EMBL" id="EOY48761.1"/>
    </source>
</evidence>
<gene>
    <name evidence="2" type="ORF">SLI_4050</name>
</gene>